<protein>
    <recommendedName>
        <fullName evidence="4">Rubisco LSMT substrate-binding domain-containing protein</fullName>
    </recommendedName>
</protein>
<evidence type="ECO:0000259" key="4">
    <source>
        <dbReference type="Pfam" id="PF09273"/>
    </source>
</evidence>
<dbReference type="Gene3D" id="3.90.1420.10">
    <property type="entry name" value="Rubisco LSMT, substrate-binding domain"/>
    <property type="match status" value="1"/>
</dbReference>
<dbReference type="CDD" id="cd10527">
    <property type="entry name" value="SET_LSMT"/>
    <property type="match status" value="1"/>
</dbReference>
<dbReference type="PANTHER" id="PTHR13271">
    <property type="entry name" value="UNCHARACTERIZED PUTATIVE METHYLTRANSFERASE"/>
    <property type="match status" value="1"/>
</dbReference>
<dbReference type="EMBL" id="HBGJ01017657">
    <property type="protein sequence ID" value="CAD9252983.1"/>
    <property type="molecule type" value="Transcribed_RNA"/>
</dbReference>
<dbReference type="SUPFAM" id="SSF82199">
    <property type="entry name" value="SET domain"/>
    <property type="match status" value="1"/>
</dbReference>
<dbReference type="InterPro" id="IPR050600">
    <property type="entry name" value="SETD3_SETD6_MTase"/>
</dbReference>
<dbReference type="GO" id="GO:0016279">
    <property type="term" value="F:protein-lysine N-methyltransferase activity"/>
    <property type="evidence" value="ECO:0007669"/>
    <property type="project" value="TreeGrafter"/>
</dbReference>
<evidence type="ECO:0000313" key="5">
    <source>
        <dbReference type="EMBL" id="CAD9252983.1"/>
    </source>
</evidence>
<dbReference type="InterPro" id="IPR046341">
    <property type="entry name" value="SET_dom_sf"/>
</dbReference>
<dbReference type="AlphaFoldDB" id="A0A7S1XR30"/>
<name>A0A7S1XR30_9STRA</name>
<keyword evidence="3" id="KW-0949">S-adenosyl-L-methionine</keyword>
<dbReference type="InterPro" id="IPR036464">
    <property type="entry name" value="Rubisco_LSMT_subst-bd_sf"/>
</dbReference>
<gene>
    <name evidence="5" type="ORF">PPAR1163_LOCUS11350</name>
</gene>
<dbReference type="GO" id="GO:0032259">
    <property type="term" value="P:methylation"/>
    <property type="evidence" value="ECO:0007669"/>
    <property type="project" value="UniProtKB-KW"/>
</dbReference>
<dbReference type="PANTHER" id="PTHR13271:SF137">
    <property type="entry name" value="SET DOMAIN-CONTAINING PROTEIN"/>
    <property type="match status" value="1"/>
</dbReference>
<evidence type="ECO:0000256" key="3">
    <source>
        <dbReference type="ARBA" id="ARBA00022691"/>
    </source>
</evidence>
<keyword evidence="2" id="KW-0808">Transferase</keyword>
<reference evidence="5" key="1">
    <citation type="submission" date="2021-01" db="EMBL/GenBank/DDBJ databases">
        <authorList>
            <person name="Corre E."/>
            <person name="Pelletier E."/>
            <person name="Niang G."/>
            <person name="Scheremetjew M."/>
            <person name="Finn R."/>
            <person name="Kale V."/>
            <person name="Holt S."/>
            <person name="Cochrane G."/>
            <person name="Meng A."/>
            <person name="Brown T."/>
            <person name="Cohen L."/>
        </authorList>
    </citation>
    <scope>NUCLEOTIDE SEQUENCE</scope>
    <source>
        <strain evidence="5">CCMP2877</strain>
    </source>
</reference>
<accession>A0A7S1XR30</accession>
<dbReference type="InterPro" id="IPR015353">
    <property type="entry name" value="Rubisco_LSMT_subst-bd"/>
</dbReference>
<organism evidence="5">
    <name type="scientific">Phaeomonas parva</name>
    <dbReference type="NCBI Taxonomy" id="124430"/>
    <lineage>
        <taxon>Eukaryota</taxon>
        <taxon>Sar</taxon>
        <taxon>Stramenopiles</taxon>
        <taxon>Ochrophyta</taxon>
        <taxon>Pinguiophyceae</taxon>
        <taxon>Pinguiochrysidales</taxon>
        <taxon>Pinguiochrysidaceae</taxon>
        <taxon>Phaeomonas</taxon>
    </lineage>
</organism>
<dbReference type="SUPFAM" id="SSF81822">
    <property type="entry name" value="RuBisCo LSMT C-terminal, substrate-binding domain"/>
    <property type="match status" value="1"/>
</dbReference>
<feature type="domain" description="Rubisco LSMT substrate-binding" evidence="4">
    <location>
        <begin position="293"/>
        <end position="423"/>
    </location>
</feature>
<keyword evidence="1" id="KW-0489">Methyltransferase</keyword>
<sequence>MAAFEDINADRTKFNVELRDEAEFQRRTDVFEQWLLSNGAEFPQLEIKCYDDEVRGVHAKENIPGDTICIKIPLKCLITVEMGKDTEVGRKIMDARLDLDAPKHVFLMLFMLTDMKQENSFFKPYYDILPQEMRNMPIFWDEHELRWLEGSYMLTQIADRKEAIVEDYHAICEIAPEFADIATAERFMWARMCVCSRNFGLIVNGVRTSAMVPHADMLNHYRPRETKWTFDNLLQAFTITTLTEITGGAQIYDSYGQKCNHRFLLNYGFAIENNVEADGFCPNEVSILFKLNDADPLYERKHTLFLRDGCSGGRRLRLCVARNENMSWALSLLRIIVANEEEFEALLVNQPFAYRTIKNVSRPISIENERKAMELFLNMLTAIERAFPRTLEEDAEALRHGNLAPFSNERHALIQVKGEKVVLRFFQDFTSTCIRALSGEMEQLCEHLYDQKDAIIADHVYNTLRPLVLGGAAERPGPRVATVENGASHGPMIV</sequence>
<proteinExistence type="predicted"/>
<dbReference type="Pfam" id="PF09273">
    <property type="entry name" value="Rubis-subs-bind"/>
    <property type="match status" value="1"/>
</dbReference>
<evidence type="ECO:0000256" key="1">
    <source>
        <dbReference type="ARBA" id="ARBA00022603"/>
    </source>
</evidence>
<evidence type="ECO:0000256" key="2">
    <source>
        <dbReference type="ARBA" id="ARBA00022679"/>
    </source>
</evidence>
<dbReference type="Gene3D" id="3.90.1410.10">
    <property type="entry name" value="set domain protein methyltransferase, domain 1"/>
    <property type="match status" value="1"/>
</dbReference>